<gene>
    <name evidence="3" type="ORF">GCM10009862_25400</name>
</gene>
<accession>A0ABN3PGX2</accession>
<keyword evidence="1" id="KW-1133">Transmembrane helix</keyword>
<comment type="caution">
    <text evidence="3">The sequence shown here is derived from an EMBL/GenBank/DDBJ whole genome shotgun (WGS) entry which is preliminary data.</text>
</comment>
<organism evidence="3 4">
    <name type="scientific">Microbacterium binotii</name>
    <dbReference type="NCBI Taxonomy" id="462710"/>
    <lineage>
        <taxon>Bacteria</taxon>
        <taxon>Bacillati</taxon>
        <taxon>Actinomycetota</taxon>
        <taxon>Actinomycetes</taxon>
        <taxon>Micrococcales</taxon>
        <taxon>Microbacteriaceae</taxon>
        <taxon>Microbacterium</taxon>
    </lineage>
</organism>
<feature type="transmembrane region" description="Helical" evidence="1">
    <location>
        <begin position="308"/>
        <end position="326"/>
    </location>
</feature>
<keyword evidence="1" id="KW-0472">Membrane</keyword>
<feature type="signal peptide" evidence="2">
    <location>
        <begin position="1"/>
        <end position="23"/>
    </location>
</feature>
<evidence type="ECO:0000256" key="1">
    <source>
        <dbReference type="SAM" id="Phobius"/>
    </source>
</evidence>
<protein>
    <submittedName>
        <fullName evidence="3">DUF916 domain-containing protein</fullName>
    </submittedName>
</protein>
<feature type="chain" id="PRO_5046610409" evidence="2">
    <location>
        <begin position="24"/>
        <end position="361"/>
    </location>
</feature>
<dbReference type="EMBL" id="BAAARI010000016">
    <property type="protein sequence ID" value="GAA2585302.1"/>
    <property type="molecule type" value="Genomic_DNA"/>
</dbReference>
<keyword evidence="2" id="KW-0732">Signal</keyword>
<evidence type="ECO:0000313" key="4">
    <source>
        <dbReference type="Proteomes" id="UP001500274"/>
    </source>
</evidence>
<proteinExistence type="predicted"/>
<dbReference type="Proteomes" id="UP001500274">
    <property type="component" value="Unassembled WGS sequence"/>
</dbReference>
<name>A0ABN3PGX2_9MICO</name>
<evidence type="ECO:0000256" key="2">
    <source>
        <dbReference type="SAM" id="SignalP"/>
    </source>
</evidence>
<keyword evidence="4" id="KW-1185">Reference proteome</keyword>
<reference evidence="3 4" key="1">
    <citation type="journal article" date="2019" name="Int. J. Syst. Evol. Microbiol.">
        <title>The Global Catalogue of Microorganisms (GCM) 10K type strain sequencing project: providing services to taxonomists for standard genome sequencing and annotation.</title>
        <authorList>
            <consortium name="The Broad Institute Genomics Platform"/>
            <consortium name="The Broad Institute Genome Sequencing Center for Infectious Disease"/>
            <person name="Wu L."/>
            <person name="Ma J."/>
        </authorList>
    </citation>
    <scope>NUCLEOTIDE SEQUENCE [LARGE SCALE GENOMIC DNA]</scope>
    <source>
        <strain evidence="3 4">JCM 16365</strain>
    </source>
</reference>
<sequence>MFPPLRALPSVIRASALSVAALAAILAPLAPAAAAAAAAAADDPVRWSIAPADADGADGRRAVEHELGPGERVDEHFVVRNLGEREITFRITAADGFFTQTGRFDILADAAASTAAGTWITAPASVTVPAGESVVVPFSLAVPERAEPGDYAAGVTASILSAGSAEGGASVGVESRVGFRVLTRVTGEITPAASLDALVGDYRLSWNPLRPGEAQVSFDVVNDGNTRLAAAGTVSLGGRTVSFPAEGQQAQELLPGDRREITVTIDEVWPWVLLTTTVTLAPEVLAISDTDATIAPISADAAIWAVPWPQLAILLGAGLVVWAILWRRSRSQRRISAMIDDALQRGREEGRNEMTDRVGAS</sequence>
<keyword evidence="1" id="KW-0812">Transmembrane</keyword>
<evidence type="ECO:0000313" key="3">
    <source>
        <dbReference type="EMBL" id="GAA2585302.1"/>
    </source>
</evidence>